<dbReference type="GO" id="GO:0046872">
    <property type="term" value="F:metal ion binding"/>
    <property type="evidence" value="ECO:0007669"/>
    <property type="project" value="UniProtKB-KW"/>
</dbReference>
<comment type="catalytic activity">
    <reaction evidence="11">
        <text>heme b + 3 reduced [NADPH--hemoprotein reductase] + 3 O2 = biliverdin IXalpha + CO + Fe(2+) + 3 oxidized [NADPH--hemoprotein reductase] + 3 H2O + H(+)</text>
        <dbReference type="Rhea" id="RHEA:21764"/>
        <dbReference type="Rhea" id="RHEA-COMP:11964"/>
        <dbReference type="Rhea" id="RHEA-COMP:11965"/>
        <dbReference type="ChEBI" id="CHEBI:15377"/>
        <dbReference type="ChEBI" id="CHEBI:15378"/>
        <dbReference type="ChEBI" id="CHEBI:15379"/>
        <dbReference type="ChEBI" id="CHEBI:17245"/>
        <dbReference type="ChEBI" id="CHEBI:29033"/>
        <dbReference type="ChEBI" id="CHEBI:57618"/>
        <dbReference type="ChEBI" id="CHEBI:57991"/>
        <dbReference type="ChEBI" id="CHEBI:58210"/>
        <dbReference type="ChEBI" id="CHEBI:60344"/>
        <dbReference type="EC" id="1.14.14.18"/>
    </reaction>
    <physiologicalReaction direction="left-to-right" evidence="11">
        <dbReference type="Rhea" id="RHEA:21765"/>
    </physiologicalReaction>
</comment>
<comment type="function">
    <text evidence="12">Catalyzes the oxidative cleavage of heme at the alpha-methene bridge carbon, released as carbon monoxide (CO), to generate biliverdin IXalpha, while releasing the central heme iron chelate as ferrous iron. Affords protection against programmed cell death and this cytoprotective effect relies on its ability to catabolize free heme and prevent it from sensitizing cells to undergo apoptosis.</text>
</comment>
<keyword evidence="7" id="KW-0408">Iron</keyword>
<sequence>MERPQPASMPEDLSEALKEATKEVHVQAENAEFMKNFQKGQVTRKGFKLVMASLYHIYVALEEEIERNKDNPVYAPLYFPEELHRKAALEWDMVFWYGPRWQEAIPYTQATRRYVQRLREVGREEPELLVAHAYTRYLGDLSGGQVLKKIAQKALDLPASGEGVDFFSFPSIASATKFKQLYRSRMNTLEMTPEVRQRVLEEAKTAFLLNIQVRGWWPAAAAVSPPIPPPRGSCSSTAGGRGGCGLWVSAWPPVLPPTSRGSLPQRPHL</sequence>
<proteinExistence type="inferred from homology"/>
<dbReference type="Ensembl" id="ENSAMET00000034056.1">
    <property type="protein sequence ID" value="ENSAMEP00000021687.1"/>
    <property type="gene ID" value="ENSAMEG00000001468.2"/>
</dbReference>
<evidence type="ECO:0000256" key="8">
    <source>
        <dbReference type="ARBA" id="ARBA00037869"/>
    </source>
</evidence>
<dbReference type="GeneTree" id="ENSGT00390000017673"/>
<dbReference type="InterPro" id="IPR002051">
    <property type="entry name" value="Haem_Oase"/>
</dbReference>
<evidence type="ECO:0000256" key="9">
    <source>
        <dbReference type="ARBA" id="ARBA00040247"/>
    </source>
</evidence>
<dbReference type="AlphaFoldDB" id="A0A7N5NZW1"/>
<evidence type="ECO:0000256" key="4">
    <source>
        <dbReference type="ARBA" id="ARBA00022723"/>
    </source>
</evidence>
<evidence type="ECO:0000256" key="10">
    <source>
        <dbReference type="ARBA" id="ARBA00046441"/>
    </source>
</evidence>
<reference evidence="13" key="2">
    <citation type="submission" date="2025-08" db="UniProtKB">
        <authorList>
            <consortium name="Ensembl"/>
        </authorList>
    </citation>
    <scope>IDENTIFICATION</scope>
</reference>
<keyword evidence="5" id="KW-0256">Endoplasmic reticulum</keyword>
<evidence type="ECO:0000313" key="14">
    <source>
        <dbReference type="Proteomes" id="UP000008912"/>
    </source>
</evidence>
<evidence type="ECO:0000313" key="13">
    <source>
        <dbReference type="Ensembl" id="ENSAMEP00000021687.1"/>
    </source>
</evidence>
<dbReference type="Pfam" id="PF01126">
    <property type="entry name" value="Heme_oxygenase"/>
    <property type="match status" value="1"/>
</dbReference>
<reference evidence="13 14" key="1">
    <citation type="journal article" date="2010" name="Nature">
        <title>The sequence and de novo assembly of the giant panda genome.</title>
        <authorList>
            <person name="Li R."/>
            <person name="Fan W."/>
            <person name="Tian G."/>
            <person name="Zhu H."/>
            <person name="He L."/>
            <person name="Cai J."/>
            <person name="Huang Q."/>
            <person name="Cai Q."/>
            <person name="Li B."/>
            <person name="Bai Y."/>
            <person name="Zhang Z."/>
            <person name="Zhang Y."/>
            <person name="Wang W."/>
            <person name="Li J."/>
            <person name="Wei F."/>
            <person name="Li H."/>
            <person name="Jian M."/>
            <person name="Li J."/>
            <person name="Zhang Z."/>
            <person name="Nielsen R."/>
            <person name="Li D."/>
            <person name="Gu W."/>
            <person name="Yang Z."/>
            <person name="Xuan Z."/>
            <person name="Ryder O.A."/>
            <person name="Leung F.C."/>
            <person name="Zhou Y."/>
            <person name="Cao J."/>
            <person name="Sun X."/>
            <person name="Fu Y."/>
            <person name="Fang X."/>
            <person name="Guo X."/>
            <person name="Wang B."/>
            <person name="Hou R."/>
            <person name="Shen F."/>
            <person name="Mu B."/>
            <person name="Ni P."/>
            <person name="Lin R."/>
            <person name="Qian W."/>
            <person name="Wang G."/>
            <person name="Yu C."/>
            <person name="Nie W."/>
            <person name="Wang J."/>
            <person name="Wu Z."/>
            <person name="Liang H."/>
            <person name="Min J."/>
            <person name="Wu Q."/>
            <person name="Cheng S."/>
            <person name="Ruan J."/>
            <person name="Wang M."/>
            <person name="Shi Z."/>
            <person name="Wen M."/>
            <person name="Liu B."/>
            <person name="Ren X."/>
            <person name="Zheng H."/>
            <person name="Dong D."/>
            <person name="Cook K."/>
            <person name="Shan G."/>
            <person name="Zhang H."/>
            <person name="Kosiol C."/>
            <person name="Xie X."/>
            <person name="Lu Z."/>
            <person name="Zheng H."/>
            <person name="Li Y."/>
            <person name="Steiner C.C."/>
            <person name="Lam T.T."/>
            <person name="Lin S."/>
            <person name="Zhang Q."/>
            <person name="Li G."/>
            <person name="Tian J."/>
            <person name="Gong T."/>
            <person name="Liu H."/>
            <person name="Zhang D."/>
            <person name="Fang L."/>
            <person name="Ye C."/>
            <person name="Zhang J."/>
            <person name="Hu W."/>
            <person name="Xu A."/>
            <person name="Ren Y."/>
            <person name="Zhang G."/>
            <person name="Bruford M.W."/>
            <person name="Li Q."/>
            <person name="Ma L."/>
            <person name="Guo Y."/>
            <person name="An N."/>
            <person name="Hu Y."/>
            <person name="Zheng Y."/>
            <person name="Shi Y."/>
            <person name="Li Z."/>
            <person name="Liu Q."/>
            <person name="Chen Y."/>
            <person name="Zhao J."/>
            <person name="Qu N."/>
            <person name="Zhao S."/>
            <person name="Tian F."/>
            <person name="Wang X."/>
            <person name="Wang H."/>
            <person name="Xu L."/>
            <person name="Liu X."/>
            <person name="Vinar T."/>
            <person name="Wang Y."/>
            <person name="Lam T.W."/>
            <person name="Yiu S.M."/>
            <person name="Liu S."/>
            <person name="Zhang H."/>
            <person name="Li D."/>
            <person name="Huang Y."/>
            <person name="Wang X."/>
            <person name="Yang G."/>
            <person name="Jiang Z."/>
            <person name="Wang J."/>
            <person name="Qin N."/>
            <person name="Li L."/>
            <person name="Li J."/>
            <person name="Bolund L."/>
            <person name="Kristiansen K."/>
            <person name="Wong G.K."/>
            <person name="Olson M."/>
            <person name="Zhang X."/>
            <person name="Li S."/>
            <person name="Yang H."/>
            <person name="Wang J."/>
            <person name="Wang J."/>
        </authorList>
    </citation>
    <scope>NUCLEOTIDE SEQUENCE [LARGE SCALE GENOMIC DNA]</scope>
</reference>
<evidence type="ECO:0000256" key="5">
    <source>
        <dbReference type="ARBA" id="ARBA00022824"/>
    </source>
</evidence>
<dbReference type="GO" id="GO:1903901">
    <property type="term" value="P:negative regulation of viral life cycle"/>
    <property type="evidence" value="ECO:0007669"/>
    <property type="project" value="UniProtKB-ARBA"/>
</dbReference>
<evidence type="ECO:0000256" key="12">
    <source>
        <dbReference type="ARBA" id="ARBA00059879"/>
    </source>
</evidence>
<keyword evidence="14" id="KW-1185">Reference proteome</keyword>
<dbReference type="GO" id="GO:0042167">
    <property type="term" value="P:heme catabolic process"/>
    <property type="evidence" value="ECO:0007669"/>
    <property type="project" value="TreeGrafter"/>
</dbReference>
<protein>
    <recommendedName>
        <fullName evidence="9">Heme oxygenase 1</fullName>
        <ecNumber evidence="2">1.14.14.18</ecNumber>
    </recommendedName>
</protein>
<evidence type="ECO:0000256" key="2">
    <source>
        <dbReference type="ARBA" id="ARBA00012360"/>
    </source>
</evidence>
<dbReference type="GO" id="GO:0020037">
    <property type="term" value="F:heme binding"/>
    <property type="evidence" value="ECO:0007669"/>
    <property type="project" value="TreeGrafter"/>
</dbReference>
<dbReference type="InterPro" id="IPR016084">
    <property type="entry name" value="Haem_Oase-like_multi-hlx"/>
</dbReference>
<gene>
    <name evidence="13" type="primary">HMOX1</name>
</gene>
<organism evidence="13 14">
    <name type="scientific">Ailuropoda melanoleuca</name>
    <name type="common">Giant panda</name>
    <dbReference type="NCBI Taxonomy" id="9646"/>
    <lineage>
        <taxon>Eukaryota</taxon>
        <taxon>Metazoa</taxon>
        <taxon>Chordata</taxon>
        <taxon>Craniata</taxon>
        <taxon>Vertebrata</taxon>
        <taxon>Euteleostomi</taxon>
        <taxon>Mammalia</taxon>
        <taxon>Eutheria</taxon>
        <taxon>Laurasiatheria</taxon>
        <taxon>Carnivora</taxon>
        <taxon>Caniformia</taxon>
        <taxon>Ursidae</taxon>
        <taxon>Ailuropoda</taxon>
    </lineage>
</organism>
<dbReference type="FunFam" id="1.20.910.10:FF:000001">
    <property type="entry name" value="Heme oxygenase 1"/>
    <property type="match status" value="1"/>
</dbReference>
<keyword evidence="3" id="KW-0349">Heme</keyword>
<dbReference type="EC" id="1.14.14.18" evidence="2"/>
<dbReference type="PROSITE" id="PS00593">
    <property type="entry name" value="HEME_OXYGENASE"/>
    <property type="match status" value="1"/>
</dbReference>
<comment type="subunit">
    <text evidence="10">Homodimer and higher order homooligomer. Oligomerization is crucial for its stability and function in the endoplasmic reticulum. Interacts with FLVCR2; this interaction is potentiated in the presence of heme.</text>
</comment>
<evidence type="ECO:0000256" key="6">
    <source>
        <dbReference type="ARBA" id="ARBA00023002"/>
    </source>
</evidence>
<dbReference type="PRINTS" id="PR00088">
    <property type="entry name" value="HAEMOXYGNASE"/>
</dbReference>
<evidence type="ECO:0000256" key="1">
    <source>
        <dbReference type="ARBA" id="ARBA00006134"/>
    </source>
</evidence>
<dbReference type="GO" id="GO:0006788">
    <property type="term" value="P:heme oxidation"/>
    <property type="evidence" value="ECO:0007669"/>
    <property type="project" value="InterPro"/>
</dbReference>
<reference evidence="13" key="3">
    <citation type="submission" date="2025-09" db="UniProtKB">
        <authorList>
            <consortium name="Ensembl"/>
        </authorList>
    </citation>
    <scope>IDENTIFICATION</scope>
</reference>
<dbReference type="Gene3D" id="1.20.910.10">
    <property type="entry name" value="Heme oxygenase-like"/>
    <property type="match status" value="1"/>
</dbReference>
<dbReference type="GO" id="GO:0005789">
    <property type="term" value="C:endoplasmic reticulum membrane"/>
    <property type="evidence" value="ECO:0007669"/>
    <property type="project" value="UniProtKB-SubCell"/>
</dbReference>
<dbReference type="SUPFAM" id="SSF48613">
    <property type="entry name" value="Heme oxygenase-like"/>
    <property type="match status" value="1"/>
</dbReference>
<dbReference type="InterPro" id="IPR016053">
    <property type="entry name" value="Haem_Oase-like"/>
</dbReference>
<evidence type="ECO:0000256" key="7">
    <source>
        <dbReference type="ARBA" id="ARBA00023004"/>
    </source>
</evidence>
<dbReference type="InterPro" id="IPR018207">
    <property type="entry name" value="Haem_oxygenase_CS"/>
</dbReference>
<keyword evidence="6" id="KW-0560">Oxidoreductase</keyword>
<dbReference type="PANTHER" id="PTHR10720:SF1">
    <property type="entry name" value="HEME OXYGENASE 1"/>
    <property type="match status" value="1"/>
</dbReference>
<evidence type="ECO:0000256" key="11">
    <source>
        <dbReference type="ARBA" id="ARBA00047547"/>
    </source>
</evidence>
<keyword evidence="4" id="KW-0479">Metal-binding</keyword>
<dbReference type="Proteomes" id="UP000008912">
    <property type="component" value="Unassembled WGS sequence"/>
</dbReference>
<dbReference type="GO" id="GO:0004392">
    <property type="term" value="F:heme oxygenase (decyclizing) activity"/>
    <property type="evidence" value="ECO:0007669"/>
    <property type="project" value="UniProtKB-EC"/>
</dbReference>
<dbReference type="PANTHER" id="PTHR10720">
    <property type="entry name" value="HEME OXYGENASE"/>
    <property type="match status" value="1"/>
</dbReference>
<name>A0A7N5NZW1_AILME</name>
<dbReference type="GO" id="GO:0043922">
    <property type="term" value="P:host-mediated suppression of viral transcription"/>
    <property type="evidence" value="ECO:0007669"/>
    <property type="project" value="UniProtKB-ARBA"/>
</dbReference>
<dbReference type="CDD" id="cd00232">
    <property type="entry name" value="HemeO-like"/>
    <property type="match status" value="1"/>
</dbReference>
<dbReference type="GO" id="GO:0006979">
    <property type="term" value="P:response to oxidative stress"/>
    <property type="evidence" value="ECO:0007669"/>
    <property type="project" value="TreeGrafter"/>
</dbReference>
<accession>A0A7N5NZW1</accession>
<evidence type="ECO:0000256" key="3">
    <source>
        <dbReference type="ARBA" id="ARBA00022617"/>
    </source>
</evidence>
<comment type="subcellular location">
    <subcellularLocation>
        <location evidence="8">Endoplasmic reticulum membrane</location>
        <topology evidence="8">Single-pass type IV membrane protein</topology>
        <orientation evidence="8">Cytoplasmic side</orientation>
    </subcellularLocation>
</comment>
<comment type="similarity">
    <text evidence="1">Belongs to the heme oxygenase family.</text>
</comment>